<gene>
    <name evidence="2" type="ORF">Y717_08840</name>
</gene>
<dbReference type="SUPFAM" id="SSF55469">
    <property type="entry name" value="FMN-dependent nitroreductase-like"/>
    <property type="match status" value="1"/>
</dbReference>
<comment type="caution">
    <text evidence="2">The sequence shown here is derived from an EMBL/GenBank/DDBJ whole genome shotgun (WGS) entry which is preliminary data.</text>
</comment>
<organism evidence="2 3">
    <name type="scientific">Streptomyces scopuliridis RB72</name>
    <dbReference type="NCBI Taxonomy" id="1440053"/>
    <lineage>
        <taxon>Bacteria</taxon>
        <taxon>Bacillati</taxon>
        <taxon>Actinomycetota</taxon>
        <taxon>Actinomycetes</taxon>
        <taxon>Kitasatosporales</taxon>
        <taxon>Streptomycetaceae</taxon>
        <taxon>Streptomyces</taxon>
    </lineage>
</organism>
<dbReference type="InterPro" id="IPR029479">
    <property type="entry name" value="Nitroreductase"/>
</dbReference>
<evidence type="ECO:0000259" key="1">
    <source>
        <dbReference type="Pfam" id="PF00881"/>
    </source>
</evidence>
<dbReference type="CDD" id="cd02142">
    <property type="entry name" value="McbC_SagB-like_oxidoreductase"/>
    <property type="match status" value="1"/>
</dbReference>
<protein>
    <recommendedName>
        <fullName evidence="1">Nitroreductase domain-containing protein</fullName>
    </recommendedName>
</protein>
<dbReference type="Proteomes" id="UP000245992">
    <property type="component" value="Unassembled WGS sequence"/>
</dbReference>
<name>A0A2T7T8B4_9ACTN</name>
<dbReference type="InterPro" id="IPR020051">
    <property type="entry name" value="SagB-type_dehydrogenase"/>
</dbReference>
<dbReference type="NCBIfam" id="TIGR03605">
    <property type="entry name" value="antibiot_sagB"/>
    <property type="match status" value="1"/>
</dbReference>
<feature type="domain" description="Nitroreductase" evidence="1">
    <location>
        <begin position="183"/>
        <end position="367"/>
    </location>
</feature>
<dbReference type="Pfam" id="PF00881">
    <property type="entry name" value="Nitroreductase"/>
    <property type="match status" value="1"/>
</dbReference>
<dbReference type="EMBL" id="AZSP01000141">
    <property type="protein sequence ID" value="PVE11355.1"/>
    <property type="molecule type" value="Genomic_DNA"/>
</dbReference>
<reference evidence="2 3" key="1">
    <citation type="submission" date="2013-12" db="EMBL/GenBank/DDBJ databases">
        <title>Annotated genome of Streptomyces scopuliridis.</title>
        <authorList>
            <person name="Olson J.B."/>
        </authorList>
    </citation>
    <scope>NUCLEOTIDE SEQUENCE [LARGE SCALE GENOMIC DNA]</scope>
    <source>
        <strain evidence="2 3">RB72</strain>
    </source>
</reference>
<dbReference type="PANTHER" id="PTHR43745:SF2">
    <property type="entry name" value="NITROREDUCTASE MJ1384-RELATED"/>
    <property type="match status" value="1"/>
</dbReference>
<proteinExistence type="predicted"/>
<dbReference type="InterPro" id="IPR052544">
    <property type="entry name" value="Bacteriocin_Proc_Enz"/>
</dbReference>
<dbReference type="PANTHER" id="PTHR43745">
    <property type="entry name" value="NITROREDUCTASE MJ1384-RELATED"/>
    <property type="match status" value="1"/>
</dbReference>
<dbReference type="STRING" id="1440053.GCA_000718095_05915"/>
<sequence length="389" mass="43172">MCRVPHQVRDTAHAVRRVIRFKEYETVKLRLIDPVFFSVRGDGTYMSSPRIKGRVKVHPLVVGILTSAPDGIDTEALTAESENVALAIAKLRGLGYLTSMDNAGDRELPAPWKEWGALAWQFHQSIRDAPFVRPESEGIAEYYESLNGRDRPANSRRMEPDGEILLLPRVRARMPVSFQDVLEGRRTHRDFSGDPIPLDEFATLLQYSFGPLRFIDAGKMGVLELRANASGGSRHETEAYVVVLNVVGVDPGIYRYEGIRHGLVPVREAVPSEALEHLTFNQGFFEKAGFGVFTTAFSTRMSWKYPHPRAYKMLLHNVGHVAQVFSMTSVALGLGAAITGAFRDTEVEQLLGNDEPGEFATFVMVCGIPVQTGDGLPVRYRTPSAAFVP</sequence>
<evidence type="ECO:0000313" key="3">
    <source>
        <dbReference type="Proteomes" id="UP000245992"/>
    </source>
</evidence>
<evidence type="ECO:0000313" key="2">
    <source>
        <dbReference type="EMBL" id="PVE11355.1"/>
    </source>
</evidence>
<dbReference type="Gene3D" id="3.40.109.10">
    <property type="entry name" value="NADH Oxidase"/>
    <property type="match status" value="1"/>
</dbReference>
<dbReference type="GO" id="GO:0016491">
    <property type="term" value="F:oxidoreductase activity"/>
    <property type="evidence" value="ECO:0007669"/>
    <property type="project" value="InterPro"/>
</dbReference>
<dbReference type="InterPro" id="IPR000415">
    <property type="entry name" value="Nitroreductase-like"/>
</dbReference>
<dbReference type="AlphaFoldDB" id="A0A2T7T8B4"/>
<keyword evidence="3" id="KW-1185">Reference proteome</keyword>
<accession>A0A2T7T8B4</accession>